<reference evidence="1 2" key="1">
    <citation type="submission" date="2019-05" db="EMBL/GenBank/DDBJ databases">
        <title>Another draft genome of Portunus trituberculatus and its Hox gene families provides insights of decapod evolution.</title>
        <authorList>
            <person name="Jeong J.-H."/>
            <person name="Song I."/>
            <person name="Kim S."/>
            <person name="Choi T."/>
            <person name="Kim D."/>
            <person name="Ryu S."/>
            <person name="Kim W."/>
        </authorList>
    </citation>
    <scope>NUCLEOTIDE SEQUENCE [LARGE SCALE GENOMIC DNA]</scope>
    <source>
        <tissue evidence="1">Muscle</tissue>
    </source>
</reference>
<protein>
    <submittedName>
        <fullName evidence="1">Uncharacterized protein</fullName>
    </submittedName>
</protein>
<proteinExistence type="predicted"/>
<name>A0A5B7CGG7_PORTR</name>
<keyword evidence="2" id="KW-1185">Reference proteome</keyword>
<comment type="caution">
    <text evidence="1">The sequence shown here is derived from an EMBL/GenBank/DDBJ whole genome shotgun (WGS) entry which is preliminary data.</text>
</comment>
<dbReference type="AlphaFoldDB" id="A0A5B7CGG7"/>
<dbReference type="Proteomes" id="UP000324222">
    <property type="component" value="Unassembled WGS sequence"/>
</dbReference>
<evidence type="ECO:0000313" key="1">
    <source>
        <dbReference type="EMBL" id="MPC08752.1"/>
    </source>
</evidence>
<organism evidence="1 2">
    <name type="scientific">Portunus trituberculatus</name>
    <name type="common">Swimming crab</name>
    <name type="synonym">Neptunus trituberculatus</name>
    <dbReference type="NCBI Taxonomy" id="210409"/>
    <lineage>
        <taxon>Eukaryota</taxon>
        <taxon>Metazoa</taxon>
        <taxon>Ecdysozoa</taxon>
        <taxon>Arthropoda</taxon>
        <taxon>Crustacea</taxon>
        <taxon>Multicrustacea</taxon>
        <taxon>Malacostraca</taxon>
        <taxon>Eumalacostraca</taxon>
        <taxon>Eucarida</taxon>
        <taxon>Decapoda</taxon>
        <taxon>Pleocyemata</taxon>
        <taxon>Brachyura</taxon>
        <taxon>Eubrachyura</taxon>
        <taxon>Portunoidea</taxon>
        <taxon>Portunidae</taxon>
        <taxon>Portuninae</taxon>
        <taxon>Portunus</taxon>
    </lineage>
</organism>
<evidence type="ECO:0000313" key="2">
    <source>
        <dbReference type="Proteomes" id="UP000324222"/>
    </source>
</evidence>
<accession>A0A5B7CGG7</accession>
<gene>
    <name evidence="1" type="ORF">E2C01_001346</name>
</gene>
<sequence>MERLEVKFGPGKVLSLACPVHLCFLTVQYLASRIRTSITVTLFIFQSPIAHIAVPLLSPSFTAALRAYLLFLPAFQPHPTSLPSSSRGLNPDSP</sequence>
<dbReference type="EMBL" id="VSRR010000042">
    <property type="protein sequence ID" value="MPC08752.1"/>
    <property type="molecule type" value="Genomic_DNA"/>
</dbReference>